<evidence type="ECO:0000256" key="1">
    <source>
        <dbReference type="SAM" id="Phobius"/>
    </source>
</evidence>
<keyword evidence="3" id="KW-1185">Reference proteome</keyword>
<accession>A0AAE2VX74</accession>
<organism evidence="2 3">
    <name type="scientific">Sulfitobacter geojensis</name>
    <dbReference type="NCBI Taxonomy" id="1342299"/>
    <lineage>
        <taxon>Bacteria</taxon>
        <taxon>Pseudomonadati</taxon>
        <taxon>Pseudomonadota</taxon>
        <taxon>Alphaproteobacteria</taxon>
        <taxon>Rhodobacterales</taxon>
        <taxon>Roseobacteraceae</taxon>
        <taxon>Sulfitobacter</taxon>
    </lineage>
</organism>
<proteinExistence type="predicted"/>
<dbReference type="Pfam" id="PF05751">
    <property type="entry name" value="FixH"/>
    <property type="match status" value="1"/>
</dbReference>
<evidence type="ECO:0000313" key="3">
    <source>
        <dbReference type="Proteomes" id="UP000732193"/>
    </source>
</evidence>
<keyword evidence="1" id="KW-0812">Transmembrane</keyword>
<dbReference type="PROSITE" id="PS51257">
    <property type="entry name" value="PROKAR_LIPOPROTEIN"/>
    <property type="match status" value="1"/>
</dbReference>
<sequence length="154" mass="16707">MQRTLTGWHVFAIFVGCFSVIITVNLTLAFQAVNTFPGLVTKNSYIASQSFDADRAAQDGLGWTLDTGLRDGALTLAITDRAGAAVHPKVIKATLGRATHVAEDMVPQFIWNGTALTAPAPVQEGYWTLWLELEAADGTPFRRRIPLHVDEPAS</sequence>
<protein>
    <submittedName>
        <fullName evidence="2">FixH family protein</fullName>
    </submittedName>
</protein>
<evidence type="ECO:0000313" key="2">
    <source>
        <dbReference type="EMBL" id="MBM1713049.1"/>
    </source>
</evidence>
<feature type="transmembrane region" description="Helical" evidence="1">
    <location>
        <begin position="6"/>
        <end position="28"/>
    </location>
</feature>
<comment type="caution">
    <text evidence="2">The sequence shown here is derived from an EMBL/GenBank/DDBJ whole genome shotgun (WGS) entry which is preliminary data.</text>
</comment>
<dbReference type="RefSeq" id="WP_203241522.1">
    <property type="nucleotide sequence ID" value="NZ_JAFBRH010000001.1"/>
</dbReference>
<dbReference type="Proteomes" id="UP000732193">
    <property type="component" value="Unassembled WGS sequence"/>
</dbReference>
<reference evidence="2 3" key="1">
    <citation type="submission" date="2021-01" db="EMBL/GenBank/DDBJ databases">
        <title>Diatom-associated Roseobacters Show Island Model of Population Structure.</title>
        <authorList>
            <person name="Qu L."/>
            <person name="Feng X."/>
            <person name="Chen Y."/>
            <person name="Li L."/>
            <person name="Wang X."/>
            <person name="Hu Z."/>
            <person name="Wang H."/>
            <person name="Luo H."/>
        </authorList>
    </citation>
    <scope>NUCLEOTIDE SEQUENCE [LARGE SCALE GENOMIC DNA]</scope>
    <source>
        <strain evidence="2 3">TR60-84</strain>
    </source>
</reference>
<dbReference type="EMBL" id="JAFBRM010000001">
    <property type="protein sequence ID" value="MBM1713049.1"/>
    <property type="molecule type" value="Genomic_DNA"/>
</dbReference>
<dbReference type="InterPro" id="IPR008620">
    <property type="entry name" value="FixH"/>
</dbReference>
<keyword evidence="1" id="KW-1133">Transmembrane helix</keyword>
<dbReference type="AlphaFoldDB" id="A0AAE2VX74"/>
<keyword evidence="1" id="KW-0472">Membrane</keyword>
<gene>
    <name evidence="2" type="ORF">JQV55_05690</name>
</gene>
<name>A0AAE2VX74_9RHOB</name>